<keyword evidence="2" id="KW-1185">Reference proteome</keyword>
<dbReference type="PROSITE" id="PS51257">
    <property type="entry name" value="PROKAR_LIPOPROTEIN"/>
    <property type="match status" value="1"/>
</dbReference>
<comment type="caution">
    <text evidence="1">The sequence shown here is derived from an EMBL/GenBank/DDBJ whole genome shotgun (WGS) entry which is preliminary data.</text>
</comment>
<reference evidence="1 2" key="1">
    <citation type="submission" date="2016-10" db="EMBL/GenBank/DDBJ databases">
        <title>Rodentibacter gen. nov. and new species.</title>
        <authorList>
            <person name="Christensen H."/>
        </authorList>
    </citation>
    <scope>NUCLEOTIDE SEQUENCE [LARGE SCALE GENOMIC DNA]</scope>
    <source>
        <strain evidence="1 2">Ppn418</strain>
    </source>
</reference>
<dbReference type="RefSeq" id="WP_077494576.1">
    <property type="nucleotide sequence ID" value="NZ_MLHG01000061.1"/>
</dbReference>
<organism evidence="1 2">
    <name type="scientific">Rodentibacter mrazii</name>
    <dbReference type="NCBI Taxonomy" id="1908257"/>
    <lineage>
        <taxon>Bacteria</taxon>
        <taxon>Pseudomonadati</taxon>
        <taxon>Pseudomonadota</taxon>
        <taxon>Gammaproteobacteria</taxon>
        <taxon>Pasteurellales</taxon>
        <taxon>Pasteurellaceae</taxon>
        <taxon>Rodentibacter</taxon>
    </lineage>
</organism>
<gene>
    <name evidence="1" type="ORF">BKK47_09150</name>
</gene>
<proteinExistence type="predicted"/>
<dbReference type="STRING" id="1908257.BKK47_09150"/>
<evidence type="ECO:0000313" key="1">
    <source>
        <dbReference type="EMBL" id="OOF38488.1"/>
    </source>
</evidence>
<name>A0A1V3IDD9_9PAST</name>
<accession>A0A1V3IDD9</accession>
<evidence type="ECO:0000313" key="2">
    <source>
        <dbReference type="Proteomes" id="UP000189426"/>
    </source>
</evidence>
<evidence type="ECO:0008006" key="3">
    <source>
        <dbReference type="Google" id="ProtNLM"/>
    </source>
</evidence>
<sequence>MKKLILSIIILTLTACVQTQEEILSSRSPISVNGHIKRLNTIACQDIDDWYLDGYRVGKDFSTYRENQLSQRIQFCGGTTSAQREAWDKGYSAGYKKVEKQYKKSKKSRKSRK</sequence>
<dbReference type="Proteomes" id="UP000189426">
    <property type="component" value="Unassembled WGS sequence"/>
</dbReference>
<protein>
    <recommendedName>
        <fullName evidence="3">Lipoprotein</fullName>
    </recommendedName>
</protein>
<dbReference type="EMBL" id="MLHG01000061">
    <property type="protein sequence ID" value="OOF38488.1"/>
    <property type="molecule type" value="Genomic_DNA"/>
</dbReference>
<dbReference type="AlphaFoldDB" id="A0A1V3IDD9"/>